<comment type="similarity">
    <text evidence="2">Belongs to the COG3 family.</text>
</comment>
<sequence length="808" mass="94592">MVRSRRNSLVQNIASKPSISNEIYSINNIFDDTYLVHKLQNLSLELTSSGILDNSNGGSDTYTNSSNTSNINDPDIQACISNNKYTIYEDYLEKLNDTLDNYQDTLNDIQSINDNFDHIIYQFNQISLSTTKFLSDISEFHDSHIELTKLSETIPKYLHYFDSLDLIMRRLNHSTSANIVKRDSFRKLLANIDESLIFFHSHADLLDSESYRIKFKQCLIRACTLISHYVSNIFKLTYNDISEKDNLLQNPNTRDALIYNKFSSISEIIYQPLQELLTRCYDSNLIRYRDELVSILKDCYGTYFDIRSKLLFPVIWSQLDEIITKQKDCNLVTFLGSMKSYFQDVCQNEYKLFITFFTLNSKREKEIKDVINSWLVKLCEPLYNTTTNKILREPEISQLCDSIVLFQPYYEFEEGSEEYMKQFNEVYYNTIFEPIMNKLRNQLAKRCKNLITTNLLDYKPTINDLMISNRDTSKKSMTEYETSILNSYVDTLSQRLLLNNTRFESTNMILITYYTPLLRSLSLLFKIYDILVDSTLFDELCHYVVHNGILSLRRAYSLHHGSANTLDIKLIYLTNLLLLRDEMQNLNISNKFDESNSQLSFSPMETIIKSIKWSNSALFSFAKGLVPGRRENSIYSNGNEGDFTTTIVAERSQQMRSHVQEKNFRFELIQELRKIIKIITDDIGSEIIGETLHIDTTDNYETNEEYQQEHSLVDKNKNFENNMTDSLKKVYTRIMEIIHNKTICKFLLEAIKDYIINEYRQYYTKFSTLIEKKQTNRDILNEIMTPDVVSQLFYSNLKSLTENNAAAL</sequence>
<comment type="subcellular location">
    <subcellularLocation>
        <location evidence="1">Golgi apparatus membrane</location>
        <topology evidence="1">Peripheral membrane protein</topology>
    </subcellularLocation>
</comment>
<evidence type="ECO:0000256" key="9">
    <source>
        <dbReference type="SAM" id="Coils"/>
    </source>
</evidence>
<keyword evidence="7" id="KW-0472">Membrane</keyword>
<keyword evidence="5" id="KW-0653">Protein transport</keyword>
<keyword evidence="9" id="KW-0175">Coiled coil</keyword>
<evidence type="ECO:0000259" key="10">
    <source>
        <dbReference type="Pfam" id="PF04136"/>
    </source>
</evidence>
<evidence type="ECO:0000313" key="13">
    <source>
        <dbReference type="Proteomes" id="UP001306508"/>
    </source>
</evidence>
<name>A0AAN7WQ58_9SACH</name>
<accession>A0AAN7WQ58</accession>
<evidence type="ECO:0000256" key="8">
    <source>
        <dbReference type="ARBA" id="ARBA00031339"/>
    </source>
</evidence>
<dbReference type="GO" id="GO:0005801">
    <property type="term" value="C:cis-Golgi network"/>
    <property type="evidence" value="ECO:0007669"/>
    <property type="project" value="InterPro"/>
</dbReference>
<dbReference type="InterPro" id="IPR048320">
    <property type="entry name" value="COG3_N"/>
</dbReference>
<dbReference type="Pfam" id="PF20671">
    <property type="entry name" value="COG3_C"/>
    <property type="match status" value="1"/>
</dbReference>
<evidence type="ECO:0000256" key="1">
    <source>
        <dbReference type="ARBA" id="ARBA00004395"/>
    </source>
</evidence>
<evidence type="ECO:0000259" key="11">
    <source>
        <dbReference type="Pfam" id="PF20671"/>
    </source>
</evidence>
<organism evidence="12 13">
    <name type="scientific">Arxiozyma heterogenica</name>
    <dbReference type="NCBI Taxonomy" id="278026"/>
    <lineage>
        <taxon>Eukaryota</taxon>
        <taxon>Fungi</taxon>
        <taxon>Dikarya</taxon>
        <taxon>Ascomycota</taxon>
        <taxon>Saccharomycotina</taxon>
        <taxon>Saccharomycetes</taxon>
        <taxon>Saccharomycetales</taxon>
        <taxon>Saccharomycetaceae</taxon>
        <taxon>Arxiozyma</taxon>
    </lineage>
</organism>
<dbReference type="EMBL" id="JAWIZZ010000037">
    <property type="protein sequence ID" value="KAK5781257.1"/>
    <property type="molecule type" value="Genomic_DNA"/>
</dbReference>
<keyword evidence="13" id="KW-1185">Reference proteome</keyword>
<reference evidence="13" key="1">
    <citation type="submission" date="2023-07" db="EMBL/GenBank/DDBJ databases">
        <title>A draft genome of Kazachstania heterogenica Y-27499.</title>
        <authorList>
            <person name="Donic C."/>
            <person name="Kralova J.S."/>
            <person name="Fidel L."/>
            <person name="Ben-Dor S."/>
            <person name="Jung S."/>
        </authorList>
    </citation>
    <scope>NUCLEOTIDE SEQUENCE [LARGE SCALE GENOMIC DNA]</scope>
    <source>
        <strain evidence="13">Y27499</strain>
    </source>
</reference>
<dbReference type="GO" id="GO:0000139">
    <property type="term" value="C:Golgi membrane"/>
    <property type="evidence" value="ECO:0007669"/>
    <property type="project" value="UniProtKB-SubCell"/>
</dbReference>
<dbReference type="AlphaFoldDB" id="A0AAN7WQ58"/>
<dbReference type="GO" id="GO:0006891">
    <property type="term" value="P:intra-Golgi vesicle-mediated transport"/>
    <property type="evidence" value="ECO:0007669"/>
    <property type="project" value="TreeGrafter"/>
</dbReference>
<evidence type="ECO:0000256" key="3">
    <source>
        <dbReference type="ARBA" id="ARBA00020976"/>
    </source>
</evidence>
<dbReference type="GO" id="GO:0006914">
    <property type="term" value="P:autophagy"/>
    <property type="evidence" value="ECO:0007669"/>
    <property type="project" value="TreeGrafter"/>
</dbReference>
<evidence type="ECO:0000256" key="7">
    <source>
        <dbReference type="ARBA" id="ARBA00023136"/>
    </source>
</evidence>
<dbReference type="Proteomes" id="UP001306508">
    <property type="component" value="Unassembled WGS sequence"/>
</dbReference>
<feature type="coiled-coil region" evidence="9">
    <location>
        <begin position="85"/>
        <end position="112"/>
    </location>
</feature>
<evidence type="ECO:0000313" key="12">
    <source>
        <dbReference type="EMBL" id="KAK5781257.1"/>
    </source>
</evidence>
<dbReference type="InterPro" id="IPR048685">
    <property type="entry name" value="COG3_C"/>
</dbReference>
<dbReference type="PANTHER" id="PTHR13302">
    <property type="entry name" value="CONSERVED OLIGOMERIC GOLGI COMPLEX COMPONENT 3"/>
    <property type="match status" value="1"/>
</dbReference>
<keyword evidence="6" id="KW-0333">Golgi apparatus</keyword>
<gene>
    <name evidence="12" type="ORF">RI543_001304</name>
</gene>
<evidence type="ECO:0000256" key="2">
    <source>
        <dbReference type="ARBA" id="ARBA00009936"/>
    </source>
</evidence>
<comment type="caution">
    <text evidence="12">The sequence shown here is derived from an EMBL/GenBank/DDBJ whole genome shotgun (WGS) entry which is preliminary data.</text>
</comment>
<dbReference type="InterPro" id="IPR007265">
    <property type="entry name" value="COG_su3"/>
</dbReference>
<evidence type="ECO:0000256" key="5">
    <source>
        <dbReference type="ARBA" id="ARBA00022927"/>
    </source>
</evidence>
<evidence type="ECO:0000256" key="6">
    <source>
        <dbReference type="ARBA" id="ARBA00023034"/>
    </source>
</evidence>
<proteinExistence type="inferred from homology"/>
<feature type="domain" description="Conserved oligomeric Golgi complex subunit 3 C-terminal" evidence="11">
    <location>
        <begin position="255"/>
        <end position="602"/>
    </location>
</feature>
<evidence type="ECO:0000256" key="4">
    <source>
        <dbReference type="ARBA" id="ARBA00022448"/>
    </source>
</evidence>
<keyword evidence="4" id="KW-0813">Transport</keyword>
<dbReference type="PANTHER" id="PTHR13302:SF8">
    <property type="entry name" value="CONSERVED OLIGOMERIC GOLGI COMPLEX SUBUNIT 3"/>
    <property type="match status" value="1"/>
</dbReference>
<dbReference type="Pfam" id="PF04136">
    <property type="entry name" value="COG3_N"/>
    <property type="match status" value="1"/>
</dbReference>
<dbReference type="GO" id="GO:0017119">
    <property type="term" value="C:Golgi transport complex"/>
    <property type="evidence" value="ECO:0007669"/>
    <property type="project" value="TreeGrafter"/>
</dbReference>
<dbReference type="GO" id="GO:0032258">
    <property type="term" value="P:cytoplasm to vacuole targeting by the Cvt pathway"/>
    <property type="evidence" value="ECO:0007669"/>
    <property type="project" value="TreeGrafter"/>
</dbReference>
<protein>
    <recommendedName>
        <fullName evidence="3">Conserved oligomeric Golgi complex subunit 3</fullName>
    </recommendedName>
    <alternativeName>
        <fullName evidence="8">Component of oligomeric Golgi complex 3</fullName>
    </alternativeName>
</protein>
<feature type="domain" description="Conserved oligomeric Golgi complex subunit 3 N-terminal" evidence="10">
    <location>
        <begin position="91"/>
        <end position="235"/>
    </location>
</feature>
<dbReference type="GO" id="GO:0007030">
    <property type="term" value="P:Golgi organization"/>
    <property type="evidence" value="ECO:0007669"/>
    <property type="project" value="TreeGrafter"/>
</dbReference>